<name>A0ABQ5H695_9ASTR</name>
<evidence type="ECO:0000259" key="1">
    <source>
        <dbReference type="Pfam" id="PF25597"/>
    </source>
</evidence>
<keyword evidence="3" id="KW-1185">Reference proteome</keyword>
<accession>A0ABQ5H695</accession>
<reference evidence="2" key="1">
    <citation type="journal article" date="2022" name="Int. J. Mol. Sci.">
        <title>Draft Genome of Tanacetum Coccineum: Genomic Comparison of Closely Related Tanacetum-Family Plants.</title>
        <authorList>
            <person name="Yamashiro T."/>
            <person name="Shiraishi A."/>
            <person name="Nakayama K."/>
            <person name="Satake H."/>
        </authorList>
    </citation>
    <scope>NUCLEOTIDE SEQUENCE</scope>
</reference>
<reference evidence="2" key="2">
    <citation type="submission" date="2022-01" db="EMBL/GenBank/DDBJ databases">
        <authorList>
            <person name="Yamashiro T."/>
            <person name="Shiraishi A."/>
            <person name="Satake H."/>
            <person name="Nakayama K."/>
        </authorList>
    </citation>
    <scope>NUCLEOTIDE SEQUENCE</scope>
</reference>
<gene>
    <name evidence="2" type="ORF">Tco_1057527</name>
</gene>
<comment type="caution">
    <text evidence="2">The sequence shown here is derived from an EMBL/GenBank/DDBJ whole genome shotgun (WGS) entry which is preliminary data.</text>
</comment>
<evidence type="ECO:0000313" key="2">
    <source>
        <dbReference type="EMBL" id="GJT83185.1"/>
    </source>
</evidence>
<proteinExistence type="predicted"/>
<dbReference type="InterPro" id="IPR057670">
    <property type="entry name" value="SH3_retrovirus"/>
</dbReference>
<feature type="domain" description="Retroviral polymerase SH3-like" evidence="1">
    <location>
        <begin position="156"/>
        <end position="194"/>
    </location>
</feature>
<evidence type="ECO:0000313" key="3">
    <source>
        <dbReference type="Proteomes" id="UP001151760"/>
    </source>
</evidence>
<dbReference type="Proteomes" id="UP001151760">
    <property type="component" value="Unassembled WGS sequence"/>
</dbReference>
<sequence length="211" mass="24008">MKLQTESLQQKLTDQISENNKLRAQLKGKFFESQTNNNGTSVNTNLFKPSTSGTKLYSVTPFPKSKNVPIGKDHFAAIMGYGDLQMGNILISRVYGRLKDSGILNLFSVGLRAVVVLHGYTQNQIPIPHQFYDKTPYELLRDRKLELKYLYVFGALCYPTNNFKDLGKLRSKANIGIFIGYSPSKKAYQIYNKSLNPNGDTRQLMEKQWKP</sequence>
<organism evidence="2 3">
    <name type="scientific">Tanacetum coccineum</name>
    <dbReference type="NCBI Taxonomy" id="301880"/>
    <lineage>
        <taxon>Eukaryota</taxon>
        <taxon>Viridiplantae</taxon>
        <taxon>Streptophyta</taxon>
        <taxon>Embryophyta</taxon>
        <taxon>Tracheophyta</taxon>
        <taxon>Spermatophyta</taxon>
        <taxon>Magnoliopsida</taxon>
        <taxon>eudicotyledons</taxon>
        <taxon>Gunneridae</taxon>
        <taxon>Pentapetalae</taxon>
        <taxon>asterids</taxon>
        <taxon>campanulids</taxon>
        <taxon>Asterales</taxon>
        <taxon>Asteraceae</taxon>
        <taxon>Asteroideae</taxon>
        <taxon>Anthemideae</taxon>
        <taxon>Anthemidinae</taxon>
        <taxon>Tanacetum</taxon>
    </lineage>
</organism>
<dbReference type="EMBL" id="BQNB010019238">
    <property type="protein sequence ID" value="GJT83185.1"/>
    <property type="molecule type" value="Genomic_DNA"/>
</dbReference>
<dbReference type="Pfam" id="PF25597">
    <property type="entry name" value="SH3_retrovirus"/>
    <property type="match status" value="1"/>
</dbReference>
<protein>
    <submittedName>
        <fullName evidence="2">Retrovirus-related pol polyprotein from transposon TNT 1-94</fullName>
    </submittedName>
</protein>